<dbReference type="GO" id="GO:0006542">
    <property type="term" value="P:glutamine biosynthetic process"/>
    <property type="evidence" value="ECO:0007669"/>
    <property type="project" value="TreeGrafter"/>
</dbReference>
<evidence type="ECO:0000313" key="6">
    <source>
        <dbReference type="EMBL" id="SJZ66438.1"/>
    </source>
</evidence>
<protein>
    <recommendedName>
        <fullName evidence="2">glutamine synthetase</fullName>
        <ecNumber evidence="2">6.3.1.2</ecNumber>
    </recommendedName>
</protein>
<dbReference type="GO" id="GO:0016020">
    <property type="term" value="C:membrane"/>
    <property type="evidence" value="ECO:0007669"/>
    <property type="project" value="TreeGrafter"/>
</dbReference>
<keyword evidence="7" id="KW-1185">Reference proteome</keyword>
<evidence type="ECO:0000256" key="2">
    <source>
        <dbReference type="ARBA" id="ARBA00012937"/>
    </source>
</evidence>
<dbReference type="Proteomes" id="UP000196365">
    <property type="component" value="Unassembled WGS sequence"/>
</dbReference>
<proteinExistence type="inferred from homology"/>
<evidence type="ECO:0000256" key="1">
    <source>
        <dbReference type="ARBA" id="ARBA00009897"/>
    </source>
</evidence>
<dbReference type="PANTHER" id="PTHR43407">
    <property type="entry name" value="GLUTAMINE SYNTHETASE"/>
    <property type="match status" value="1"/>
</dbReference>
<sequence length="636" mass="73041">MRDLLYVIPPQEHSIETLKRIFREHPEIKFVSLMGVDMGGNATDEKIPIHLFTQDIENFLTYGIQTDGSSVVLHEIAVLNNAKLDIIPDLEVNWFIDYNYELLEEETQLPIGTLKIPSFLVHDNKKVDSRSILNRAEKYFKKSTLELLKKHPHLLKNLGLHSVEEIESIELTAATELEFWVKSPEDGADIEKLSTSQTLKEQYWKRTQGIVRTAMEKTILVMEKYGFQPEMGHKEVGGIRSKITGDGKSNHVMEQLEIDWKYSSPIQTGDNELLMRQLVEDIFHGYGLEVTFRAKPIEGVAGSGEHTHVGASLKLKNGKRKNLFAPMDMKEDFLGILGYGALMGILRNYEIVNPFITNTIDAFNRLKPGFEAPVCVVTSLGHSAKEPSRNRSILVGLVRDIENPMSTRFEVRSPNPYSNTYLVMAALYQVMLDGMCAASESRKDNKELEKEISKNPGEESFYLDRNRAYRSEENVFEYYTEQQRNERFGIPPATPWENIQAFESYKDRVQILLKGGVMTEDIIRSVATSTLDRWRKELATRVLDDNMDFIRDCKKLHNEETANDLDQELWERVNALKIELMKSSKQRISILGGIREALKKGDYQTASDLQLVMIEKMEELRNAYTEYRHNLFQVSL</sequence>
<dbReference type="InterPro" id="IPR014746">
    <property type="entry name" value="Gln_synth/guanido_kin_cat_dom"/>
</dbReference>
<dbReference type="EC" id="6.3.1.2" evidence="2"/>
<dbReference type="RefSeq" id="WP_087678766.1">
    <property type="nucleotide sequence ID" value="NZ_FUWV01000007.1"/>
</dbReference>
<evidence type="ECO:0000313" key="7">
    <source>
        <dbReference type="Proteomes" id="UP000196365"/>
    </source>
</evidence>
<dbReference type="GO" id="GO:0005737">
    <property type="term" value="C:cytoplasm"/>
    <property type="evidence" value="ECO:0007669"/>
    <property type="project" value="TreeGrafter"/>
</dbReference>
<dbReference type="SUPFAM" id="SSF55931">
    <property type="entry name" value="Glutamine synthetase/guanido kinase"/>
    <property type="match status" value="1"/>
</dbReference>
<organism evidence="6 7">
    <name type="scientific">Garciella nitratireducens DSM 15102</name>
    <dbReference type="NCBI Taxonomy" id="1121911"/>
    <lineage>
        <taxon>Bacteria</taxon>
        <taxon>Bacillati</taxon>
        <taxon>Bacillota</taxon>
        <taxon>Clostridia</taxon>
        <taxon>Eubacteriales</taxon>
        <taxon>Eubacteriaceae</taxon>
        <taxon>Garciella</taxon>
    </lineage>
</organism>
<dbReference type="Gene3D" id="3.30.590.10">
    <property type="entry name" value="Glutamine synthetase/guanido kinase, catalytic domain"/>
    <property type="match status" value="1"/>
</dbReference>
<dbReference type="PANTHER" id="PTHR43407:SF1">
    <property type="entry name" value="LENGSIN"/>
    <property type="match status" value="1"/>
</dbReference>
<dbReference type="OrthoDB" id="9807095at2"/>
<name>A0A1T4MI51_9FIRM</name>
<dbReference type="GO" id="GO:0004356">
    <property type="term" value="F:glutamine synthetase activity"/>
    <property type="evidence" value="ECO:0007669"/>
    <property type="project" value="UniProtKB-EC"/>
</dbReference>
<dbReference type="GO" id="GO:0019740">
    <property type="term" value="P:nitrogen utilization"/>
    <property type="evidence" value="ECO:0007669"/>
    <property type="project" value="TreeGrafter"/>
</dbReference>
<dbReference type="PROSITE" id="PS51987">
    <property type="entry name" value="GS_CATALYTIC"/>
    <property type="match status" value="1"/>
</dbReference>
<feature type="domain" description="GS catalytic" evidence="5">
    <location>
        <begin position="129"/>
        <end position="553"/>
    </location>
</feature>
<evidence type="ECO:0000256" key="4">
    <source>
        <dbReference type="RuleBase" id="RU000384"/>
    </source>
</evidence>
<dbReference type="InterPro" id="IPR008146">
    <property type="entry name" value="Gln_synth_cat_dom"/>
</dbReference>
<reference evidence="6 7" key="1">
    <citation type="submission" date="2017-02" db="EMBL/GenBank/DDBJ databases">
        <authorList>
            <person name="Peterson S.W."/>
        </authorList>
    </citation>
    <scope>NUCLEOTIDE SEQUENCE [LARGE SCALE GENOMIC DNA]</scope>
    <source>
        <strain evidence="6 7">DSM 15102</strain>
    </source>
</reference>
<gene>
    <name evidence="6" type="ORF">SAMN02745973_01336</name>
</gene>
<evidence type="ECO:0000256" key="3">
    <source>
        <dbReference type="PROSITE-ProRule" id="PRU01331"/>
    </source>
</evidence>
<dbReference type="AlphaFoldDB" id="A0A1T4MI51"/>
<dbReference type="SMART" id="SM01230">
    <property type="entry name" value="Gln-synt_C"/>
    <property type="match status" value="1"/>
</dbReference>
<dbReference type="EMBL" id="FUWV01000007">
    <property type="protein sequence ID" value="SJZ66438.1"/>
    <property type="molecule type" value="Genomic_DNA"/>
</dbReference>
<accession>A0A1T4MI51</accession>
<dbReference type="Pfam" id="PF00120">
    <property type="entry name" value="Gln-synt_C"/>
    <property type="match status" value="1"/>
</dbReference>
<evidence type="ECO:0000259" key="5">
    <source>
        <dbReference type="PROSITE" id="PS51987"/>
    </source>
</evidence>
<comment type="similarity">
    <text evidence="1 3 4">Belongs to the glutamine synthetase family.</text>
</comment>